<dbReference type="OrthoDB" id="9782542at2"/>
<evidence type="ECO:0000256" key="3">
    <source>
        <dbReference type="SAM" id="Phobius"/>
    </source>
</evidence>
<accession>A0A4R8VZM1</accession>
<dbReference type="Proteomes" id="UP000297907">
    <property type="component" value="Unassembled WGS sequence"/>
</dbReference>
<evidence type="ECO:0000313" key="5">
    <source>
        <dbReference type="EMBL" id="TFB99561.1"/>
    </source>
</evidence>
<feature type="transmembrane region" description="Helical" evidence="3">
    <location>
        <begin position="29"/>
        <end position="53"/>
    </location>
</feature>
<dbReference type="InterPro" id="IPR004474">
    <property type="entry name" value="LytR_CpsA_psr"/>
</dbReference>
<dbReference type="NCBIfam" id="TIGR00350">
    <property type="entry name" value="lytR_cpsA_psr"/>
    <property type="match status" value="1"/>
</dbReference>
<dbReference type="AlphaFoldDB" id="A0A4R8VZM1"/>
<reference evidence="5 6" key="1">
    <citation type="submission" date="2019-03" db="EMBL/GenBank/DDBJ databases">
        <title>Genomics of glacier-inhabiting Cryobacterium strains.</title>
        <authorList>
            <person name="Liu Q."/>
            <person name="Xin Y.-H."/>
        </authorList>
    </citation>
    <scope>NUCLEOTIDE SEQUENCE [LARGE SCALE GENOMIC DNA]</scope>
    <source>
        <strain evidence="5 6">RHLS22-1</strain>
    </source>
</reference>
<keyword evidence="3" id="KW-0472">Membrane</keyword>
<comment type="similarity">
    <text evidence="1">Belongs to the LytR/CpsA/Psr (LCP) family.</text>
</comment>
<dbReference type="InterPro" id="IPR050922">
    <property type="entry name" value="LytR/CpsA/Psr_CW_biosynth"/>
</dbReference>
<comment type="caution">
    <text evidence="5">The sequence shown here is derived from an EMBL/GenBank/DDBJ whole genome shotgun (WGS) entry which is preliminary data.</text>
</comment>
<protein>
    <submittedName>
        <fullName evidence="5">LytR family transcriptional regulator</fullName>
    </submittedName>
</protein>
<keyword evidence="3" id="KW-1133">Transmembrane helix</keyword>
<gene>
    <name evidence="5" type="ORF">E3O42_13485</name>
</gene>
<sequence>MGRPVTELQHTTGIARHGRLKRSHAATGLLRVVALGLAVILVGGAAIAAFALWQFSRTVAANSIDIDIDDADVAPPPGIGSYESGFNILIVGVDNDSAQGAAYGVRETTLNDVNILVHVSADHANAVVVSIPRDLVVAHPECTDATTGEVYRELGAAPVNEAMGRGGLPCVVTTVEELTGLDIPYAGLASFAGVVRLSDAVGGVPVCLSEPVDDPKAGLSLPAGTSIVSGATALAFLRSRHGVGDGSDLARISSQQLYLASLMRTVRGDGTFTDLPRLYALANAAASSISLSTSLAHTDTMVSMALALADIDLDRLVFVQYPGTTEDPDFPGKVVPLQGLADTMFAKIAADEPFSLTAAPPTDEPLVAGPPAESPEGPVKTDAAAPPATPTPTPEALDGLTGRTADDETCAQVAND</sequence>
<feature type="region of interest" description="Disordered" evidence="2">
    <location>
        <begin position="356"/>
        <end position="416"/>
    </location>
</feature>
<evidence type="ECO:0000313" key="6">
    <source>
        <dbReference type="Proteomes" id="UP000297907"/>
    </source>
</evidence>
<dbReference type="EMBL" id="SOFL01000044">
    <property type="protein sequence ID" value="TFB99561.1"/>
    <property type="molecule type" value="Genomic_DNA"/>
</dbReference>
<feature type="domain" description="Cell envelope-related transcriptional attenuator" evidence="4">
    <location>
        <begin position="111"/>
        <end position="266"/>
    </location>
</feature>
<keyword evidence="3" id="KW-0812">Transmembrane</keyword>
<dbReference type="PANTHER" id="PTHR33392">
    <property type="entry name" value="POLYISOPRENYL-TEICHOIC ACID--PEPTIDOGLYCAN TEICHOIC ACID TRANSFERASE TAGU"/>
    <property type="match status" value="1"/>
</dbReference>
<proteinExistence type="inferred from homology"/>
<organism evidence="5 6">
    <name type="scientific">Cryobacterium adonitolivorans</name>
    <dbReference type="NCBI Taxonomy" id="1259189"/>
    <lineage>
        <taxon>Bacteria</taxon>
        <taxon>Bacillati</taxon>
        <taxon>Actinomycetota</taxon>
        <taxon>Actinomycetes</taxon>
        <taxon>Micrococcales</taxon>
        <taxon>Microbacteriaceae</taxon>
        <taxon>Cryobacterium</taxon>
    </lineage>
</organism>
<dbReference type="Pfam" id="PF03816">
    <property type="entry name" value="LytR_cpsA_psr"/>
    <property type="match status" value="1"/>
</dbReference>
<evidence type="ECO:0000259" key="4">
    <source>
        <dbReference type="Pfam" id="PF03816"/>
    </source>
</evidence>
<name>A0A4R8VZM1_9MICO</name>
<dbReference type="PANTHER" id="PTHR33392:SF6">
    <property type="entry name" value="POLYISOPRENYL-TEICHOIC ACID--PEPTIDOGLYCAN TEICHOIC ACID TRANSFERASE TAGU"/>
    <property type="match status" value="1"/>
</dbReference>
<dbReference type="Gene3D" id="3.40.630.190">
    <property type="entry name" value="LCP protein"/>
    <property type="match status" value="1"/>
</dbReference>
<keyword evidence="6" id="KW-1185">Reference proteome</keyword>
<evidence type="ECO:0000256" key="2">
    <source>
        <dbReference type="SAM" id="MobiDB-lite"/>
    </source>
</evidence>
<evidence type="ECO:0000256" key="1">
    <source>
        <dbReference type="ARBA" id="ARBA00006068"/>
    </source>
</evidence>